<dbReference type="RefSeq" id="WP_132709521.1">
    <property type="nucleotide sequence ID" value="NZ_JACIGF010000015.1"/>
</dbReference>
<dbReference type="GO" id="GO:1902209">
    <property type="term" value="P:negative regulation of bacterial-type flagellum assembly"/>
    <property type="evidence" value="ECO:0007669"/>
    <property type="project" value="InterPro"/>
</dbReference>
<name>A0A4R2P816_RHOSA</name>
<dbReference type="GO" id="GO:0048027">
    <property type="term" value="F:mRNA 5'-UTR binding"/>
    <property type="evidence" value="ECO:0007669"/>
    <property type="project" value="InterPro"/>
</dbReference>
<proteinExistence type="predicted"/>
<dbReference type="PIRSF" id="PIRSF009533">
    <property type="entry name" value="FlbT"/>
    <property type="match status" value="1"/>
</dbReference>
<keyword evidence="1" id="KW-0678">Repressor</keyword>
<dbReference type="NCBIfam" id="NF001995">
    <property type="entry name" value="PRK00794.1-1"/>
    <property type="match status" value="1"/>
</dbReference>
<dbReference type="Pfam" id="PF07378">
    <property type="entry name" value="FlbT"/>
    <property type="match status" value="1"/>
</dbReference>
<evidence type="ECO:0000256" key="1">
    <source>
        <dbReference type="ARBA" id="ARBA00022491"/>
    </source>
</evidence>
<comment type="caution">
    <text evidence="4">The sequence shown here is derived from an EMBL/GenBank/DDBJ whole genome shotgun (WGS) entry which is preliminary data.</text>
</comment>
<evidence type="ECO:0000313" key="5">
    <source>
        <dbReference type="Proteomes" id="UP000295399"/>
    </source>
</evidence>
<dbReference type="OrthoDB" id="8561314at2"/>
<keyword evidence="4" id="KW-0969">Cilium</keyword>
<accession>A0A4R2P816</accession>
<dbReference type="AlphaFoldDB" id="A0A4R2P816"/>
<sequence>MALKLSLKPGEKFVVNGAVIANGDRRTSLVIQNKVSILRERDILKEEEVDTPVKRIYFPIMLCYLDPQNKDPYLKEFMLRLSELMQVVEDPDAKQKCVQISNEVMKGNYYKALMVCKKLFPYEKERLEYVP</sequence>
<keyword evidence="4" id="KW-0966">Cell projection</keyword>
<dbReference type="InParanoid" id="A0A4R2P816"/>
<organism evidence="4 5">
    <name type="scientific">Rhodothalassium salexigens DSM 2132</name>
    <dbReference type="NCBI Taxonomy" id="1188247"/>
    <lineage>
        <taxon>Bacteria</taxon>
        <taxon>Pseudomonadati</taxon>
        <taxon>Pseudomonadota</taxon>
        <taxon>Alphaproteobacteria</taxon>
        <taxon>Rhodothalassiales</taxon>
        <taxon>Rhodothalassiaceae</taxon>
        <taxon>Rhodothalassium</taxon>
    </lineage>
</organism>
<reference evidence="4 5" key="1">
    <citation type="submission" date="2019-03" db="EMBL/GenBank/DDBJ databases">
        <title>Genomic Encyclopedia of Type Strains, Phase IV (KMG-IV): sequencing the most valuable type-strain genomes for metagenomic binning, comparative biology and taxonomic classification.</title>
        <authorList>
            <person name="Goeker M."/>
        </authorList>
    </citation>
    <scope>NUCLEOTIDE SEQUENCE [LARGE SCALE GENOMIC DNA]</scope>
    <source>
        <strain evidence="4 5">DSM 2132</strain>
    </source>
</reference>
<evidence type="ECO:0000256" key="2">
    <source>
        <dbReference type="ARBA" id="ARBA00022795"/>
    </source>
</evidence>
<evidence type="ECO:0000256" key="3">
    <source>
        <dbReference type="ARBA" id="ARBA00022884"/>
    </source>
</evidence>
<dbReference type="EMBL" id="SLXO01000015">
    <property type="protein sequence ID" value="TCP30151.1"/>
    <property type="molecule type" value="Genomic_DNA"/>
</dbReference>
<dbReference type="GO" id="GO:0006402">
    <property type="term" value="P:mRNA catabolic process"/>
    <property type="evidence" value="ECO:0007669"/>
    <property type="project" value="InterPro"/>
</dbReference>
<gene>
    <name evidence="4" type="ORF">EV659_1156</name>
</gene>
<dbReference type="GO" id="GO:0044781">
    <property type="term" value="P:bacterial-type flagellum organization"/>
    <property type="evidence" value="ECO:0007669"/>
    <property type="project" value="UniProtKB-KW"/>
</dbReference>
<keyword evidence="2" id="KW-1005">Bacterial flagellum biogenesis</keyword>
<evidence type="ECO:0000313" key="4">
    <source>
        <dbReference type="EMBL" id="TCP30151.1"/>
    </source>
</evidence>
<keyword evidence="5" id="KW-1185">Reference proteome</keyword>
<protein>
    <submittedName>
        <fullName evidence="4">Flagellar protein FlbT</fullName>
    </submittedName>
</protein>
<keyword evidence="3" id="KW-0694">RNA-binding</keyword>
<keyword evidence="4" id="KW-0282">Flagellum</keyword>
<dbReference type="InterPro" id="IPR009967">
    <property type="entry name" value="Flagellum_FlbT"/>
</dbReference>
<dbReference type="Proteomes" id="UP000295399">
    <property type="component" value="Unassembled WGS sequence"/>
</dbReference>